<dbReference type="Pfam" id="PF14273">
    <property type="entry name" value="DUF4360"/>
    <property type="match status" value="1"/>
</dbReference>
<dbReference type="EMBL" id="MU865962">
    <property type="protein sequence ID" value="KAK4445764.1"/>
    <property type="molecule type" value="Genomic_DNA"/>
</dbReference>
<sequence>MKSLITLLLPTLAFSAALTPRQAHDPNLPEVIRVYRQEGDGCPANTFSAALNNQGNSSVHGHTATILFGNNIAGIDPIRASDPRGYYCKFVAEARFPLGCSTATFRSLPQGFAQIEDGIQAKITNQYVMDPTTAGPGFGQPAEIVLKSDRYGPGMGGDFYNETGMERSFSFRQNIRTEGERIIRFTSDVRYFLTATSEREKSFIVVDAWILTLWDFGKC</sequence>
<name>A0AAV9GCF6_9PEZI</name>
<proteinExistence type="predicted"/>
<dbReference type="Proteomes" id="UP001321760">
    <property type="component" value="Unassembled WGS sequence"/>
</dbReference>
<accession>A0AAV9GCF6</accession>
<evidence type="ECO:0000313" key="3">
    <source>
        <dbReference type="Proteomes" id="UP001321760"/>
    </source>
</evidence>
<dbReference type="InterPro" id="IPR025649">
    <property type="entry name" value="DUF4360"/>
</dbReference>
<comment type="caution">
    <text evidence="2">The sequence shown here is derived from an EMBL/GenBank/DDBJ whole genome shotgun (WGS) entry which is preliminary data.</text>
</comment>
<reference evidence="2" key="2">
    <citation type="submission" date="2023-05" db="EMBL/GenBank/DDBJ databases">
        <authorList>
            <consortium name="Lawrence Berkeley National Laboratory"/>
            <person name="Steindorff A."/>
            <person name="Hensen N."/>
            <person name="Bonometti L."/>
            <person name="Westerberg I."/>
            <person name="Brannstrom I.O."/>
            <person name="Guillou S."/>
            <person name="Cros-Aarteil S."/>
            <person name="Calhoun S."/>
            <person name="Haridas S."/>
            <person name="Kuo A."/>
            <person name="Mondo S."/>
            <person name="Pangilinan J."/>
            <person name="Riley R."/>
            <person name="Labutti K."/>
            <person name="Andreopoulos B."/>
            <person name="Lipzen A."/>
            <person name="Chen C."/>
            <person name="Yanf M."/>
            <person name="Daum C."/>
            <person name="Ng V."/>
            <person name="Clum A."/>
            <person name="Ohm R."/>
            <person name="Martin F."/>
            <person name="Silar P."/>
            <person name="Natvig D."/>
            <person name="Lalanne C."/>
            <person name="Gautier V."/>
            <person name="Ament-Velasquez S.L."/>
            <person name="Kruys A."/>
            <person name="Hutchinson M.I."/>
            <person name="Powell A.J."/>
            <person name="Barry K."/>
            <person name="Miller A.N."/>
            <person name="Grigoriev I.V."/>
            <person name="Debuchy R."/>
            <person name="Gladieux P."/>
            <person name="Thoren M.H."/>
            <person name="Johannesson H."/>
        </authorList>
    </citation>
    <scope>NUCLEOTIDE SEQUENCE</scope>
    <source>
        <strain evidence="2">PSN243</strain>
    </source>
</reference>
<evidence type="ECO:0000313" key="2">
    <source>
        <dbReference type="EMBL" id="KAK4445764.1"/>
    </source>
</evidence>
<reference evidence="2" key="1">
    <citation type="journal article" date="2023" name="Mol. Phylogenet. Evol.">
        <title>Genome-scale phylogeny and comparative genomics of the fungal order Sordariales.</title>
        <authorList>
            <person name="Hensen N."/>
            <person name="Bonometti L."/>
            <person name="Westerberg I."/>
            <person name="Brannstrom I.O."/>
            <person name="Guillou S."/>
            <person name="Cros-Aarteil S."/>
            <person name="Calhoun S."/>
            <person name="Haridas S."/>
            <person name="Kuo A."/>
            <person name="Mondo S."/>
            <person name="Pangilinan J."/>
            <person name="Riley R."/>
            <person name="LaButti K."/>
            <person name="Andreopoulos B."/>
            <person name="Lipzen A."/>
            <person name="Chen C."/>
            <person name="Yan M."/>
            <person name="Daum C."/>
            <person name="Ng V."/>
            <person name="Clum A."/>
            <person name="Steindorff A."/>
            <person name="Ohm R.A."/>
            <person name="Martin F."/>
            <person name="Silar P."/>
            <person name="Natvig D.O."/>
            <person name="Lalanne C."/>
            <person name="Gautier V."/>
            <person name="Ament-Velasquez S.L."/>
            <person name="Kruys A."/>
            <person name="Hutchinson M.I."/>
            <person name="Powell A.J."/>
            <person name="Barry K."/>
            <person name="Miller A.N."/>
            <person name="Grigoriev I.V."/>
            <person name="Debuchy R."/>
            <person name="Gladieux P."/>
            <person name="Hiltunen Thoren M."/>
            <person name="Johannesson H."/>
        </authorList>
    </citation>
    <scope>NUCLEOTIDE SEQUENCE</scope>
    <source>
        <strain evidence="2">PSN243</strain>
    </source>
</reference>
<organism evidence="2 3">
    <name type="scientific">Podospora aff. communis PSN243</name>
    <dbReference type="NCBI Taxonomy" id="3040156"/>
    <lineage>
        <taxon>Eukaryota</taxon>
        <taxon>Fungi</taxon>
        <taxon>Dikarya</taxon>
        <taxon>Ascomycota</taxon>
        <taxon>Pezizomycotina</taxon>
        <taxon>Sordariomycetes</taxon>
        <taxon>Sordariomycetidae</taxon>
        <taxon>Sordariales</taxon>
        <taxon>Podosporaceae</taxon>
        <taxon>Podospora</taxon>
    </lineage>
</organism>
<feature type="chain" id="PRO_5044024045" description="Ubiquitin 3 binding protein But2 C-terminal domain-containing protein" evidence="1">
    <location>
        <begin position="24"/>
        <end position="219"/>
    </location>
</feature>
<evidence type="ECO:0008006" key="4">
    <source>
        <dbReference type="Google" id="ProtNLM"/>
    </source>
</evidence>
<gene>
    <name evidence="2" type="ORF">QBC34DRAFT_383915</name>
</gene>
<protein>
    <recommendedName>
        <fullName evidence="4">Ubiquitin 3 binding protein But2 C-terminal domain-containing protein</fullName>
    </recommendedName>
</protein>
<feature type="signal peptide" evidence="1">
    <location>
        <begin position="1"/>
        <end position="23"/>
    </location>
</feature>
<keyword evidence="3" id="KW-1185">Reference proteome</keyword>
<keyword evidence="1" id="KW-0732">Signal</keyword>
<evidence type="ECO:0000256" key="1">
    <source>
        <dbReference type="SAM" id="SignalP"/>
    </source>
</evidence>
<dbReference type="AlphaFoldDB" id="A0AAV9GCF6"/>